<keyword evidence="5" id="KW-0436">Ligase</keyword>
<gene>
    <name evidence="14" type="primary">LOC110986897</name>
</gene>
<evidence type="ECO:0000256" key="10">
    <source>
        <dbReference type="ARBA" id="ARBA00030592"/>
    </source>
</evidence>
<evidence type="ECO:0000256" key="6">
    <source>
        <dbReference type="ARBA" id="ARBA00022723"/>
    </source>
</evidence>
<dbReference type="GO" id="GO:0004326">
    <property type="term" value="F:tetrahydrofolylpolyglutamate synthase activity"/>
    <property type="evidence" value="ECO:0007669"/>
    <property type="project" value="UniProtKB-EC"/>
</dbReference>
<dbReference type="UniPathway" id="UPA00850"/>
<dbReference type="Proteomes" id="UP000694845">
    <property type="component" value="Unplaced"/>
</dbReference>
<dbReference type="SUPFAM" id="SSF53623">
    <property type="entry name" value="MurD-like peptide ligases, catalytic domain"/>
    <property type="match status" value="1"/>
</dbReference>
<keyword evidence="4" id="KW-0554">One-carbon metabolism</keyword>
<dbReference type="InterPro" id="IPR036615">
    <property type="entry name" value="Mur_ligase_C_dom_sf"/>
</dbReference>
<dbReference type="Gene3D" id="3.40.1190.10">
    <property type="entry name" value="Mur-like, catalytic domain"/>
    <property type="match status" value="1"/>
</dbReference>
<proteinExistence type="inferred from homology"/>
<dbReference type="GO" id="GO:0006730">
    <property type="term" value="P:one-carbon metabolic process"/>
    <property type="evidence" value="ECO:0007669"/>
    <property type="project" value="UniProtKB-KW"/>
</dbReference>
<sequence>MRHWVELFQNRWQFVRGITMEDGVGCNRLSGTPPRTRAFGVQSELRKSVEGNYKEAVKKLNSLQSNPSALAKARNNETIEGNAKKMEGFIQRAGMKVEQLDDLSIIHVSGTKGKGSVCALCESMLRASGFKTGFFSSPHLVEVRERFRINGKPLPQEAFTEYFTTIFDRLEETKTSHGAEMPAYFWFLTVLAFHVFLEEKASSIECAPNFESYDFSGVPLRLGLTGKHQHTNASLALQLCKTWIENYRKETRNKHKNASDFQLVNDSKWAVSSAADVGMATAKPFVVPRYFMKGLEECYWPGRNQRIKHENVTCYIDGSHTPQSIQACRNWFMEAAKEEHCMLDRPIKRILIFNTRSQRNEYNLLRPLIGCRFDGAAFCPNITGDAASGKSADLTDLSVSTDEQLVRCQRYRAAFEKLTDEETQAGLSLTAQNESVDSHNCLWEDRKTTAKESSVADVKETYAGHFQRTVTEVLPTMSDALRWASAWADQEKDAVEPTGDEPTRTPRQKPHIQVLITGTMHLAGVAIEAIDPELIYRPGS</sequence>
<dbReference type="GO" id="GO:0046872">
    <property type="term" value="F:metal ion binding"/>
    <property type="evidence" value="ECO:0007669"/>
    <property type="project" value="UniProtKB-KW"/>
</dbReference>
<dbReference type="AlphaFoldDB" id="A0A8B7ZJ11"/>
<evidence type="ECO:0000256" key="3">
    <source>
        <dbReference type="ARBA" id="ARBA00013025"/>
    </source>
</evidence>
<evidence type="ECO:0000256" key="7">
    <source>
        <dbReference type="ARBA" id="ARBA00022741"/>
    </source>
</evidence>
<keyword evidence="7" id="KW-0547">Nucleotide-binding</keyword>
<protein>
    <recommendedName>
        <fullName evidence="3">tetrahydrofolate synthase</fullName>
        <ecNumber evidence="3">6.3.2.17</ecNumber>
    </recommendedName>
    <alternativeName>
        <fullName evidence="11">Folylpoly-gamma-glutamate synthetase</fullName>
    </alternativeName>
    <alternativeName>
        <fullName evidence="10">Tetrahydrofolylpolyglutamate synthase</fullName>
    </alternativeName>
</protein>
<name>A0A8B7ZJ11_ACAPL</name>
<comment type="similarity">
    <text evidence="2">Belongs to the folylpolyglutamate synthase family.</text>
</comment>
<dbReference type="PROSITE" id="PS01011">
    <property type="entry name" value="FOLYLPOLYGLU_SYNT_1"/>
    <property type="match status" value="1"/>
</dbReference>
<dbReference type="Gene3D" id="3.90.190.20">
    <property type="entry name" value="Mur ligase, C-terminal domain"/>
    <property type="match status" value="1"/>
</dbReference>
<dbReference type="InterPro" id="IPR018109">
    <property type="entry name" value="Folylpolyglutamate_synth_CS"/>
</dbReference>
<dbReference type="InterPro" id="IPR036565">
    <property type="entry name" value="Mur-like_cat_sf"/>
</dbReference>
<evidence type="ECO:0000313" key="13">
    <source>
        <dbReference type="Proteomes" id="UP000694845"/>
    </source>
</evidence>
<dbReference type="OrthoDB" id="5212574at2759"/>
<evidence type="ECO:0000313" key="14">
    <source>
        <dbReference type="RefSeq" id="XP_022104875.1"/>
    </source>
</evidence>
<evidence type="ECO:0000256" key="1">
    <source>
        <dbReference type="ARBA" id="ARBA00005150"/>
    </source>
</evidence>
<dbReference type="GO" id="GO:0005739">
    <property type="term" value="C:mitochondrion"/>
    <property type="evidence" value="ECO:0007669"/>
    <property type="project" value="TreeGrafter"/>
</dbReference>
<comment type="pathway">
    <text evidence="1">Cofactor biosynthesis; tetrahydrofolylpolyglutamate biosynthesis.</text>
</comment>
<evidence type="ECO:0000256" key="9">
    <source>
        <dbReference type="ARBA" id="ARBA00022842"/>
    </source>
</evidence>
<comment type="catalytic activity">
    <reaction evidence="12">
        <text>(6S)-5,6,7,8-tetrahydrofolyl-(gamma-L-Glu)(n) + L-glutamate + ATP = (6S)-5,6,7,8-tetrahydrofolyl-(gamma-L-Glu)(n+1) + ADP + phosphate + H(+)</text>
        <dbReference type="Rhea" id="RHEA:10580"/>
        <dbReference type="Rhea" id="RHEA-COMP:14738"/>
        <dbReference type="Rhea" id="RHEA-COMP:14740"/>
        <dbReference type="ChEBI" id="CHEBI:15378"/>
        <dbReference type="ChEBI" id="CHEBI:29985"/>
        <dbReference type="ChEBI" id="CHEBI:30616"/>
        <dbReference type="ChEBI" id="CHEBI:43474"/>
        <dbReference type="ChEBI" id="CHEBI:141005"/>
        <dbReference type="ChEBI" id="CHEBI:456216"/>
        <dbReference type="EC" id="6.3.2.17"/>
    </reaction>
</comment>
<dbReference type="PANTHER" id="PTHR11136:SF5">
    <property type="entry name" value="FOLYLPOLYGLUTAMATE SYNTHASE, MITOCHONDRIAL"/>
    <property type="match status" value="1"/>
</dbReference>
<evidence type="ECO:0000256" key="12">
    <source>
        <dbReference type="ARBA" id="ARBA00047493"/>
    </source>
</evidence>
<keyword evidence="6" id="KW-0479">Metal-binding</keyword>
<evidence type="ECO:0000256" key="8">
    <source>
        <dbReference type="ARBA" id="ARBA00022840"/>
    </source>
</evidence>
<organism evidence="13 14">
    <name type="scientific">Acanthaster planci</name>
    <name type="common">Crown-of-thorns starfish</name>
    <dbReference type="NCBI Taxonomy" id="133434"/>
    <lineage>
        <taxon>Eukaryota</taxon>
        <taxon>Metazoa</taxon>
        <taxon>Echinodermata</taxon>
        <taxon>Eleutherozoa</taxon>
        <taxon>Asterozoa</taxon>
        <taxon>Asteroidea</taxon>
        <taxon>Valvatacea</taxon>
        <taxon>Valvatida</taxon>
        <taxon>Acanthasteridae</taxon>
        <taxon>Acanthaster</taxon>
    </lineage>
</organism>
<accession>A0A8B7ZJ11</accession>
<evidence type="ECO:0000256" key="11">
    <source>
        <dbReference type="ARBA" id="ARBA00030876"/>
    </source>
</evidence>
<dbReference type="SUPFAM" id="SSF53244">
    <property type="entry name" value="MurD-like peptide ligases, peptide-binding domain"/>
    <property type="match status" value="1"/>
</dbReference>
<evidence type="ECO:0000256" key="4">
    <source>
        <dbReference type="ARBA" id="ARBA00022563"/>
    </source>
</evidence>
<evidence type="ECO:0000256" key="2">
    <source>
        <dbReference type="ARBA" id="ARBA00008276"/>
    </source>
</evidence>
<keyword evidence="9" id="KW-0460">Magnesium</keyword>
<dbReference type="GO" id="GO:0005829">
    <property type="term" value="C:cytosol"/>
    <property type="evidence" value="ECO:0007669"/>
    <property type="project" value="TreeGrafter"/>
</dbReference>
<dbReference type="GeneID" id="110986897"/>
<reference evidence="14" key="1">
    <citation type="submission" date="2025-08" db="UniProtKB">
        <authorList>
            <consortium name="RefSeq"/>
        </authorList>
    </citation>
    <scope>IDENTIFICATION</scope>
</reference>
<dbReference type="RefSeq" id="XP_022104875.1">
    <property type="nucleotide sequence ID" value="XM_022249183.1"/>
</dbReference>
<dbReference type="GO" id="GO:0005524">
    <property type="term" value="F:ATP binding"/>
    <property type="evidence" value="ECO:0007669"/>
    <property type="project" value="UniProtKB-KW"/>
</dbReference>
<keyword evidence="13" id="KW-1185">Reference proteome</keyword>
<evidence type="ECO:0000256" key="5">
    <source>
        <dbReference type="ARBA" id="ARBA00022598"/>
    </source>
</evidence>
<dbReference type="EC" id="6.3.2.17" evidence="3"/>
<dbReference type="PANTHER" id="PTHR11136">
    <property type="entry name" value="FOLYLPOLYGLUTAMATE SYNTHASE-RELATED"/>
    <property type="match status" value="1"/>
</dbReference>
<dbReference type="InterPro" id="IPR001645">
    <property type="entry name" value="Folylpolyglutamate_synth"/>
</dbReference>
<keyword evidence="8" id="KW-0067">ATP-binding</keyword>